<accession>A0A4R6WMQ8</accession>
<keyword evidence="3" id="KW-1185">Reference proteome</keyword>
<dbReference type="AlphaFoldDB" id="A0A4R6WMQ8"/>
<evidence type="ECO:0000256" key="1">
    <source>
        <dbReference type="SAM" id="SignalP"/>
    </source>
</evidence>
<evidence type="ECO:0008006" key="4">
    <source>
        <dbReference type="Google" id="ProtNLM"/>
    </source>
</evidence>
<comment type="caution">
    <text evidence="2">The sequence shown here is derived from an EMBL/GenBank/DDBJ whole genome shotgun (WGS) entry which is preliminary data.</text>
</comment>
<dbReference type="EMBL" id="SNYW01000008">
    <property type="protein sequence ID" value="TDQ82173.1"/>
    <property type="molecule type" value="Genomic_DNA"/>
</dbReference>
<organism evidence="2 3">
    <name type="scientific">Dongia mobilis</name>
    <dbReference type="NCBI Taxonomy" id="578943"/>
    <lineage>
        <taxon>Bacteria</taxon>
        <taxon>Pseudomonadati</taxon>
        <taxon>Pseudomonadota</taxon>
        <taxon>Alphaproteobacteria</taxon>
        <taxon>Rhodospirillales</taxon>
        <taxon>Dongiaceae</taxon>
        <taxon>Dongia</taxon>
    </lineage>
</organism>
<dbReference type="RefSeq" id="WP_133613473.1">
    <property type="nucleotide sequence ID" value="NZ_SNYW01000008.1"/>
</dbReference>
<feature type="signal peptide" evidence="1">
    <location>
        <begin position="1"/>
        <end position="34"/>
    </location>
</feature>
<protein>
    <recommendedName>
        <fullName evidence="4">PXPV repeat-containing protein</fullName>
    </recommendedName>
</protein>
<proteinExistence type="predicted"/>
<evidence type="ECO:0000313" key="3">
    <source>
        <dbReference type="Proteomes" id="UP000295783"/>
    </source>
</evidence>
<sequence>MKVDWTNARRFMRRIIAGLAIVGALGVATTPAMADHKHKHHGKHGNHGHFHQHGPQVIYVKPRPVYVYEPVYVAPPPVYYHPGPVRYERPTINIVLPIFD</sequence>
<evidence type="ECO:0000313" key="2">
    <source>
        <dbReference type="EMBL" id="TDQ82173.1"/>
    </source>
</evidence>
<feature type="chain" id="PRO_5020737467" description="PXPV repeat-containing protein" evidence="1">
    <location>
        <begin position="35"/>
        <end position="100"/>
    </location>
</feature>
<name>A0A4R6WMQ8_9PROT</name>
<reference evidence="2 3" key="1">
    <citation type="submission" date="2019-03" db="EMBL/GenBank/DDBJ databases">
        <title>Genomic Encyclopedia of Type Strains, Phase III (KMG-III): the genomes of soil and plant-associated and newly described type strains.</title>
        <authorList>
            <person name="Whitman W."/>
        </authorList>
    </citation>
    <scope>NUCLEOTIDE SEQUENCE [LARGE SCALE GENOMIC DNA]</scope>
    <source>
        <strain evidence="2 3">CGMCC 1.7660</strain>
    </source>
</reference>
<keyword evidence="1" id="KW-0732">Signal</keyword>
<gene>
    <name evidence="2" type="ORF">A8950_1995</name>
</gene>
<dbReference type="Proteomes" id="UP000295783">
    <property type="component" value="Unassembled WGS sequence"/>
</dbReference>